<feature type="domain" description="Type I restriction modification DNA specificity" evidence="4">
    <location>
        <begin position="4"/>
        <end position="174"/>
    </location>
</feature>
<dbReference type="EMBL" id="OU912926">
    <property type="protein sequence ID" value="CAG9931551.1"/>
    <property type="molecule type" value="Genomic_DNA"/>
</dbReference>
<keyword evidence="5" id="KW-0540">Nuclease</keyword>
<dbReference type="InterPro" id="IPR044946">
    <property type="entry name" value="Restrct_endonuc_typeI_TRD_sf"/>
</dbReference>
<evidence type="ECO:0000256" key="1">
    <source>
        <dbReference type="ARBA" id="ARBA00010923"/>
    </source>
</evidence>
<organism evidence="5 6">
    <name type="scientific">Candidatus Nitrotoga arctica</name>
    <dbReference type="NCBI Taxonomy" id="453162"/>
    <lineage>
        <taxon>Bacteria</taxon>
        <taxon>Pseudomonadati</taxon>
        <taxon>Pseudomonadota</taxon>
        <taxon>Betaproteobacteria</taxon>
        <taxon>Nitrosomonadales</taxon>
        <taxon>Gallionellaceae</taxon>
        <taxon>Candidatus Nitrotoga</taxon>
    </lineage>
</organism>
<evidence type="ECO:0000313" key="6">
    <source>
        <dbReference type="Proteomes" id="UP000839052"/>
    </source>
</evidence>
<dbReference type="Pfam" id="PF01420">
    <property type="entry name" value="Methylase_S"/>
    <property type="match status" value="1"/>
</dbReference>
<dbReference type="Gene3D" id="3.90.220.20">
    <property type="entry name" value="DNA methylase specificity domains"/>
    <property type="match status" value="2"/>
</dbReference>
<keyword evidence="2" id="KW-0680">Restriction system</keyword>
<dbReference type="PANTHER" id="PTHR43140:SF1">
    <property type="entry name" value="TYPE I RESTRICTION ENZYME ECOKI SPECIFICITY SUBUNIT"/>
    <property type="match status" value="1"/>
</dbReference>
<accession>A0ABN8AIT0</accession>
<gene>
    <name evidence="5" type="ORF">NTG6680_0298</name>
</gene>
<evidence type="ECO:0000259" key="4">
    <source>
        <dbReference type="Pfam" id="PF01420"/>
    </source>
</evidence>
<proteinExistence type="inferred from homology"/>
<dbReference type="Proteomes" id="UP000839052">
    <property type="component" value="Chromosome"/>
</dbReference>
<reference evidence="5 6" key="1">
    <citation type="submission" date="2021-10" db="EMBL/GenBank/DDBJ databases">
        <authorList>
            <person name="Koch H."/>
        </authorList>
    </citation>
    <scope>NUCLEOTIDE SEQUENCE [LARGE SCALE GENOMIC DNA]</scope>
    <source>
        <strain evidence="5">6680</strain>
    </source>
</reference>
<dbReference type="PANTHER" id="PTHR43140">
    <property type="entry name" value="TYPE-1 RESTRICTION ENZYME ECOKI SPECIFICITY PROTEIN"/>
    <property type="match status" value="1"/>
</dbReference>
<protein>
    <submittedName>
        <fullName evidence="5">Restriction endonuclease subunit S</fullName>
    </submittedName>
</protein>
<keyword evidence="3" id="KW-0238">DNA-binding</keyword>
<evidence type="ECO:0000313" key="5">
    <source>
        <dbReference type="EMBL" id="CAG9931551.1"/>
    </source>
</evidence>
<sequence length="411" mass="46077">MKAGWPVKKLGEVCQIKPPKSEARSLLAADGLVSFLPMEKMGIGEKFVRATHVKPLSAVVGSYTYFADGDVLLAKITPCFENGKLGIAEGLINGIGFGSSEYIVFRPEKMLGKEWLYYYLSRETFRVEGAARMSGAVGHKRVAKEFIESYPIPVPPLSEQQRIVSILDEAFDGIAAVKANAEKNLQNARALFECHLQSVFTQHGEGWMKELIGSVCDVQHGFAFDGVDFSNDVPAGNPLVITPGNFTEDGRLLFNEKNTKRFSGAPLDRYRFGIGDLVVVMTDLSSKMKILGKPAFVETNDVLHNQRIGRVVFLNDRIEKRFLYYFMMSEQFLKSIKMSATETMVKHTAPKRILNNLIPFPRDRKAQQAIVAQFDFLREETQRLESIYQRKLAALDALKKSLLHQAFSGHL</sequence>
<evidence type="ECO:0000256" key="3">
    <source>
        <dbReference type="ARBA" id="ARBA00023125"/>
    </source>
</evidence>
<comment type="similarity">
    <text evidence="1">Belongs to the type-I restriction system S methylase family.</text>
</comment>
<dbReference type="RefSeq" id="WP_239795644.1">
    <property type="nucleotide sequence ID" value="NZ_OU912926.1"/>
</dbReference>
<dbReference type="SUPFAM" id="SSF116734">
    <property type="entry name" value="DNA methylase specificity domain"/>
    <property type="match status" value="2"/>
</dbReference>
<dbReference type="CDD" id="cd17260">
    <property type="entry name" value="RMtype1_S_EcoEI-TRD1-CR1_like"/>
    <property type="match status" value="1"/>
</dbReference>
<keyword evidence="6" id="KW-1185">Reference proteome</keyword>
<dbReference type="InterPro" id="IPR051212">
    <property type="entry name" value="Type-I_RE_S_subunit"/>
</dbReference>
<keyword evidence="5" id="KW-0255">Endonuclease</keyword>
<keyword evidence="5" id="KW-0378">Hydrolase</keyword>
<dbReference type="InterPro" id="IPR000055">
    <property type="entry name" value="Restrct_endonuc_typeI_TRD"/>
</dbReference>
<name>A0ABN8AIT0_9PROT</name>
<dbReference type="GO" id="GO:0004519">
    <property type="term" value="F:endonuclease activity"/>
    <property type="evidence" value="ECO:0007669"/>
    <property type="project" value="UniProtKB-KW"/>
</dbReference>
<evidence type="ECO:0000256" key="2">
    <source>
        <dbReference type="ARBA" id="ARBA00022747"/>
    </source>
</evidence>